<dbReference type="Proteomes" id="UP000265520">
    <property type="component" value="Unassembled WGS sequence"/>
</dbReference>
<reference evidence="1 2" key="1">
    <citation type="journal article" date="2018" name="Front. Plant Sci.">
        <title>Red Clover (Trifolium pratense) and Zigzag Clover (T. medium) - A Picture of Genomic Similarities and Differences.</title>
        <authorList>
            <person name="Dluhosova J."/>
            <person name="Istvanek J."/>
            <person name="Nedelnik J."/>
            <person name="Repkova J."/>
        </authorList>
    </citation>
    <scope>NUCLEOTIDE SEQUENCE [LARGE SCALE GENOMIC DNA]</scope>
    <source>
        <strain evidence="2">cv. 10/8</strain>
        <tissue evidence="1">Leaf</tissue>
    </source>
</reference>
<keyword evidence="2" id="KW-1185">Reference proteome</keyword>
<dbReference type="EMBL" id="LXQA011268894">
    <property type="protein sequence ID" value="MCI91322.1"/>
    <property type="molecule type" value="Genomic_DNA"/>
</dbReference>
<dbReference type="AlphaFoldDB" id="A0A392VV37"/>
<feature type="non-terminal residue" evidence="1">
    <location>
        <position position="57"/>
    </location>
</feature>
<evidence type="ECO:0000313" key="1">
    <source>
        <dbReference type="EMBL" id="MCI91322.1"/>
    </source>
</evidence>
<accession>A0A392VV37</accession>
<protein>
    <submittedName>
        <fullName evidence="1">Uncharacterized protein</fullName>
    </submittedName>
</protein>
<sequence length="57" mass="6563">MLDFGTQPTLKLNTFVILSVYGVIIRTESTQGFKLHSIFRNSHVSLLKFQKFHNLPV</sequence>
<name>A0A392VV37_9FABA</name>
<proteinExistence type="predicted"/>
<evidence type="ECO:0000313" key="2">
    <source>
        <dbReference type="Proteomes" id="UP000265520"/>
    </source>
</evidence>
<organism evidence="1 2">
    <name type="scientific">Trifolium medium</name>
    <dbReference type="NCBI Taxonomy" id="97028"/>
    <lineage>
        <taxon>Eukaryota</taxon>
        <taxon>Viridiplantae</taxon>
        <taxon>Streptophyta</taxon>
        <taxon>Embryophyta</taxon>
        <taxon>Tracheophyta</taxon>
        <taxon>Spermatophyta</taxon>
        <taxon>Magnoliopsida</taxon>
        <taxon>eudicotyledons</taxon>
        <taxon>Gunneridae</taxon>
        <taxon>Pentapetalae</taxon>
        <taxon>rosids</taxon>
        <taxon>fabids</taxon>
        <taxon>Fabales</taxon>
        <taxon>Fabaceae</taxon>
        <taxon>Papilionoideae</taxon>
        <taxon>50 kb inversion clade</taxon>
        <taxon>NPAAA clade</taxon>
        <taxon>Hologalegina</taxon>
        <taxon>IRL clade</taxon>
        <taxon>Trifolieae</taxon>
        <taxon>Trifolium</taxon>
    </lineage>
</organism>
<comment type="caution">
    <text evidence="1">The sequence shown here is derived from an EMBL/GenBank/DDBJ whole genome shotgun (WGS) entry which is preliminary data.</text>
</comment>